<reference evidence="1 2" key="1">
    <citation type="submission" date="2019-01" db="EMBL/GenBank/DDBJ databases">
        <authorList>
            <person name="Sayadi A."/>
        </authorList>
    </citation>
    <scope>NUCLEOTIDE SEQUENCE [LARGE SCALE GENOMIC DNA]</scope>
</reference>
<name>A0A653DH65_CALMS</name>
<evidence type="ECO:0000313" key="2">
    <source>
        <dbReference type="Proteomes" id="UP000410492"/>
    </source>
</evidence>
<evidence type="ECO:0008006" key="3">
    <source>
        <dbReference type="Google" id="ProtNLM"/>
    </source>
</evidence>
<protein>
    <recommendedName>
        <fullName evidence="3">THAP-type domain-containing protein</fullName>
    </recommendedName>
</protein>
<gene>
    <name evidence="1" type="ORF">CALMAC_LOCUS17383</name>
</gene>
<dbReference type="Proteomes" id="UP000410492">
    <property type="component" value="Unassembled WGS sequence"/>
</dbReference>
<keyword evidence="2" id="KW-1185">Reference proteome</keyword>
<sequence>MMTNNNPRRSTWISLLAFVEGHPFSKCVDVCSKHFLDSIWQMYEGT</sequence>
<organism evidence="1 2">
    <name type="scientific">Callosobruchus maculatus</name>
    <name type="common">Southern cowpea weevil</name>
    <name type="synonym">Pulse bruchid</name>
    <dbReference type="NCBI Taxonomy" id="64391"/>
    <lineage>
        <taxon>Eukaryota</taxon>
        <taxon>Metazoa</taxon>
        <taxon>Ecdysozoa</taxon>
        <taxon>Arthropoda</taxon>
        <taxon>Hexapoda</taxon>
        <taxon>Insecta</taxon>
        <taxon>Pterygota</taxon>
        <taxon>Neoptera</taxon>
        <taxon>Endopterygota</taxon>
        <taxon>Coleoptera</taxon>
        <taxon>Polyphaga</taxon>
        <taxon>Cucujiformia</taxon>
        <taxon>Chrysomeloidea</taxon>
        <taxon>Chrysomelidae</taxon>
        <taxon>Bruchinae</taxon>
        <taxon>Bruchini</taxon>
        <taxon>Callosobruchus</taxon>
    </lineage>
</organism>
<dbReference type="AlphaFoldDB" id="A0A653DH65"/>
<proteinExistence type="predicted"/>
<dbReference type="EMBL" id="CAACVG010011982">
    <property type="protein sequence ID" value="VEN59339.1"/>
    <property type="molecule type" value="Genomic_DNA"/>
</dbReference>
<accession>A0A653DH65</accession>
<evidence type="ECO:0000313" key="1">
    <source>
        <dbReference type="EMBL" id="VEN59339.1"/>
    </source>
</evidence>